<evidence type="ECO:0000313" key="1">
    <source>
        <dbReference type="EMBL" id="MDP9895356.1"/>
    </source>
</evidence>
<comment type="caution">
    <text evidence="1">The sequence shown here is derived from an EMBL/GenBank/DDBJ whole genome shotgun (WGS) entry which is preliminary data.</text>
</comment>
<accession>A0AAW8D1K8</accession>
<evidence type="ECO:0000313" key="2">
    <source>
        <dbReference type="Proteomes" id="UP001242045"/>
    </source>
</evidence>
<name>A0AAW8D1K8_9BURK</name>
<gene>
    <name evidence="1" type="ORF">J2W31_004481</name>
</gene>
<organism evidence="1 2">
    <name type="scientific">Variovorax boronicumulans</name>
    <dbReference type="NCBI Taxonomy" id="436515"/>
    <lineage>
        <taxon>Bacteria</taxon>
        <taxon>Pseudomonadati</taxon>
        <taxon>Pseudomonadota</taxon>
        <taxon>Betaproteobacteria</taxon>
        <taxon>Burkholderiales</taxon>
        <taxon>Comamonadaceae</taxon>
        <taxon>Variovorax</taxon>
    </lineage>
</organism>
<dbReference type="AlphaFoldDB" id="A0AAW8D1K8"/>
<protein>
    <submittedName>
        <fullName evidence="1">Uncharacterized protein</fullName>
    </submittedName>
</protein>
<dbReference type="Proteomes" id="UP001242045">
    <property type="component" value="Unassembled WGS sequence"/>
</dbReference>
<sequence length="220" mass="23937">MQDARVPESEKSSPDWSIIEADYRAGIKSLRQIAGEQNVSEGAIRKRAKKEEWARDLNAKIQAKAEALVRMEAVRSEVREKNRVPESVVVEANANAVYRVQMAHRAGLSKLSTLRDSLLLELEGAASPDQKVDPPPPGTVTQIDAAAGLALPVRIESLKKLAEVDEKIRRGEREAYGIDKIQPDEGGIVSKLSDAERASRAASLLALALQRRTAETPGAA</sequence>
<reference evidence="1" key="1">
    <citation type="submission" date="2023-07" db="EMBL/GenBank/DDBJ databases">
        <title>Sorghum-associated microbial communities from plants grown in Nebraska, USA.</title>
        <authorList>
            <person name="Schachtman D."/>
        </authorList>
    </citation>
    <scope>NUCLEOTIDE SEQUENCE</scope>
    <source>
        <strain evidence="1">DS3754</strain>
    </source>
</reference>
<dbReference type="EMBL" id="JAUSRD010000012">
    <property type="protein sequence ID" value="MDP9895356.1"/>
    <property type="molecule type" value="Genomic_DNA"/>
</dbReference>
<proteinExistence type="predicted"/>
<dbReference type="RefSeq" id="WP_307686067.1">
    <property type="nucleotide sequence ID" value="NZ_JAUSRD010000012.1"/>
</dbReference>